<dbReference type="InterPro" id="IPR046347">
    <property type="entry name" value="bZIP_sf"/>
</dbReference>
<reference evidence="2" key="1">
    <citation type="submission" date="2019-03" db="EMBL/GenBank/DDBJ databases">
        <title>Long read genome sequence of the mycoparasitic Pythium oligandrum ATCC 38472 isolated from sugarbeet rhizosphere.</title>
        <authorList>
            <person name="Gaulin E."/>
        </authorList>
    </citation>
    <scope>NUCLEOTIDE SEQUENCE</scope>
    <source>
        <strain evidence="2">ATCC 38472_TT</strain>
    </source>
</reference>
<dbReference type="AlphaFoldDB" id="A0A8K1FE79"/>
<evidence type="ECO:0000313" key="3">
    <source>
        <dbReference type="Proteomes" id="UP000794436"/>
    </source>
</evidence>
<evidence type="ECO:0008006" key="4">
    <source>
        <dbReference type="Google" id="ProtNLM"/>
    </source>
</evidence>
<gene>
    <name evidence="2" type="ORF">Poli38472_007276</name>
</gene>
<dbReference type="OrthoDB" id="166917at2759"/>
<dbReference type="SUPFAM" id="SSF57959">
    <property type="entry name" value="Leucine zipper domain"/>
    <property type="match status" value="1"/>
</dbReference>
<name>A0A8K1FE79_PYTOL</name>
<comment type="caution">
    <text evidence="2">The sequence shown here is derived from an EMBL/GenBank/DDBJ whole genome shotgun (WGS) entry which is preliminary data.</text>
</comment>
<dbReference type="Proteomes" id="UP000794436">
    <property type="component" value="Unassembled WGS sequence"/>
</dbReference>
<dbReference type="Gene3D" id="3.30.160.60">
    <property type="entry name" value="Classic Zinc Finger"/>
    <property type="match status" value="1"/>
</dbReference>
<dbReference type="GO" id="GO:0003700">
    <property type="term" value="F:DNA-binding transcription factor activity"/>
    <property type="evidence" value="ECO:0007669"/>
    <property type="project" value="InterPro"/>
</dbReference>
<keyword evidence="3" id="KW-1185">Reference proteome</keyword>
<dbReference type="EMBL" id="SPLM01000110">
    <property type="protein sequence ID" value="TMW59131.1"/>
    <property type="molecule type" value="Genomic_DNA"/>
</dbReference>
<organism evidence="2 3">
    <name type="scientific">Pythium oligandrum</name>
    <name type="common">Mycoparasitic fungus</name>
    <dbReference type="NCBI Taxonomy" id="41045"/>
    <lineage>
        <taxon>Eukaryota</taxon>
        <taxon>Sar</taxon>
        <taxon>Stramenopiles</taxon>
        <taxon>Oomycota</taxon>
        <taxon>Peronosporomycetes</taxon>
        <taxon>Pythiales</taxon>
        <taxon>Pythiaceae</taxon>
        <taxon>Pythium</taxon>
    </lineage>
</organism>
<protein>
    <recommendedName>
        <fullName evidence="4">BZIP domain-containing protein</fullName>
    </recommendedName>
</protein>
<feature type="coiled-coil region" evidence="1">
    <location>
        <begin position="86"/>
        <end position="202"/>
    </location>
</feature>
<keyword evidence="1" id="KW-0175">Coiled coil</keyword>
<sequence length="445" mass="50627">MNQAVLEMETSSLQELFKGSVLESPEISVWEASGGLGRRDAESPNAVSQLDMATTIKSGGHSPDLERDSMNEQNLSPLELKRLRNRECMRRSRRRKQDEINTMKQEIAELEAQVHKLQIQKQSQLSTIQTQMTALAPADTNPNDPSSITQLQQVADAIQQENFELRDEIRSKQKFHESIALLLEQEEQRQQIDNQEREFEKHIPEQFSWLQYALPVLSLRSFSPLDVTKLVQESCALILSSAGRADSHMPNSNRVLGWTDKRIVDDKWVQFIFGKDFIHEDLESVVAKSWEVNSNIERINVFQPRLQSMVLLQRWDEDTVVIARNLFVPDEGSDGTEIDLNFCTVMLLFRLKTAHGYIIGTRSLMPETINDSLRLAGEYRTTCVHLCYGLLFTPLAQGFNVKFGGRGGNANQLYVQVCAMDALLAILRWENFCIAPLNRIGMGDS</sequence>
<evidence type="ECO:0000256" key="1">
    <source>
        <dbReference type="SAM" id="Coils"/>
    </source>
</evidence>
<evidence type="ECO:0000313" key="2">
    <source>
        <dbReference type="EMBL" id="TMW59131.1"/>
    </source>
</evidence>
<proteinExistence type="predicted"/>
<accession>A0A8K1FE79</accession>